<dbReference type="AlphaFoldDB" id="A0A4U5VKN0"/>
<feature type="compositionally biased region" description="Pro residues" evidence="1">
    <location>
        <begin position="1"/>
        <end position="14"/>
    </location>
</feature>
<name>A0A4U5VKN0_COLLU</name>
<protein>
    <submittedName>
        <fullName evidence="2">Uncharacterized protein</fullName>
    </submittedName>
</protein>
<reference evidence="2 3" key="1">
    <citation type="submission" date="2019-01" db="EMBL/GenBank/DDBJ databases">
        <title>Genome Assembly of Collichthys lucidus.</title>
        <authorList>
            <person name="Cai M."/>
            <person name="Xiao S."/>
        </authorList>
    </citation>
    <scope>NUCLEOTIDE SEQUENCE [LARGE SCALE GENOMIC DNA]</scope>
    <source>
        <strain evidence="2">JT15FE1705JMU</strain>
        <tissue evidence="2">Muscle</tissue>
    </source>
</reference>
<dbReference type="EMBL" id="CM014097">
    <property type="protein sequence ID" value="TKS88987.1"/>
    <property type="molecule type" value="Genomic_DNA"/>
</dbReference>
<feature type="compositionally biased region" description="Low complexity" evidence="1">
    <location>
        <begin position="29"/>
        <end position="39"/>
    </location>
</feature>
<evidence type="ECO:0000313" key="2">
    <source>
        <dbReference type="EMBL" id="TKS88987.1"/>
    </source>
</evidence>
<feature type="compositionally biased region" description="Acidic residues" evidence="1">
    <location>
        <begin position="78"/>
        <end position="87"/>
    </location>
</feature>
<sequence length="109" mass="11748">MAPVPPVAEVPVFPPSDSLPLPSPPLPPSRHSAPSSPGPRALAHLDGPSCLVLCDLLKPGRHVITLLDTKNSRQPVFLEEEEEEEEKEQGKQSDTTGQLSGRSVRPENM</sequence>
<dbReference type="Proteomes" id="UP000298787">
    <property type="component" value="Chromosome 20"/>
</dbReference>
<evidence type="ECO:0000313" key="3">
    <source>
        <dbReference type="Proteomes" id="UP000298787"/>
    </source>
</evidence>
<evidence type="ECO:0000256" key="1">
    <source>
        <dbReference type="SAM" id="MobiDB-lite"/>
    </source>
</evidence>
<feature type="region of interest" description="Disordered" evidence="1">
    <location>
        <begin position="71"/>
        <end position="109"/>
    </location>
</feature>
<gene>
    <name evidence="2" type="ORF">D9C73_022582</name>
</gene>
<organism evidence="2 3">
    <name type="scientific">Collichthys lucidus</name>
    <name type="common">Big head croaker</name>
    <name type="synonym">Sciaena lucida</name>
    <dbReference type="NCBI Taxonomy" id="240159"/>
    <lineage>
        <taxon>Eukaryota</taxon>
        <taxon>Metazoa</taxon>
        <taxon>Chordata</taxon>
        <taxon>Craniata</taxon>
        <taxon>Vertebrata</taxon>
        <taxon>Euteleostomi</taxon>
        <taxon>Actinopterygii</taxon>
        <taxon>Neopterygii</taxon>
        <taxon>Teleostei</taxon>
        <taxon>Neoteleostei</taxon>
        <taxon>Acanthomorphata</taxon>
        <taxon>Eupercaria</taxon>
        <taxon>Sciaenidae</taxon>
        <taxon>Collichthys</taxon>
    </lineage>
</organism>
<feature type="region of interest" description="Disordered" evidence="1">
    <location>
        <begin position="1"/>
        <end position="45"/>
    </location>
</feature>
<keyword evidence="3" id="KW-1185">Reference proteome</keyword>
<proteinExistence type="predicted"/>
<accession>A0A4U5VKN0</accession>
<feature type="compositionally biased region" description="Polar residues" evidence="1">
    <location>
        <begin position="92"/>
        <end position="101"/>
    </location>
</feature>